<dbReference type="Pfam" id="PF00106">
    <property type="entry name" value="adh_short"/>
    <property type="match status" value="1"/>
</dbReference>
<proteinExistence type="inferred from homology"/>
<accession>A0A8H6MFQ6</accession>
<sequence>MSGPFILVSPGATRGLGLALTRQFLRTTTLPVYTSHRTEKSDESLKKHVLEPLKDVDPKRLRLLKIDLTSEETISNAARALQESLAQHGDEKKSYIHTAFITGGVLFPEKAPADLDLAHVKETFQINVISHMFMIKHFSKFLPSAKQIKAAGAGGSAGPAKWVHVSARVGSIEDNRRGGWYSYRASKAALNQVVKTFDIHLKMHKAHAMCVGVHPGTVKTDLSKGYWGSEERDESFEPDDSAGKLVGVVERLKSEQRGKIWDWAGKEVPP</sequence>
<name>A0A8H6MFQ6_9AGAR</name>
<comment type="caution">
    <text evidence="2">The sequence shown here is derived from an EMBL/GenBank/DDBJ whole genome shotgun (WGS) entry which is preliminary data.</text>
</comment>
<dbReference type="Proteomes" id="UP000521943">
    <property type="component" value="Unassembled WGS sequence"/>
</dbReference>
<dbReference type="PANTHER" id="PTHR43544:SF12">
    <property type="entry name" value="NAD(P)-BINDING ROSSMANN-FOLD SUPERFAMILY PROTEIN"/>
    <property type="match status" value="1"/>
</dbReference>
<dbReference type="PRINTS" id="PR00081">
    <property type="entry name" value="GDHRDH"/>
</dbReference>
<dbReference type="InterPro" id="IPR051468">
    <property type="entry name" value="Fungal_SecMetab_SDRs"/>
</dbReference>
<dbReference type="InterPro" id="IPR002347">
    <property type="entry name" value="SDR_fam"/>
</dbReference>
<dbReference type="GO" id="GO:0016491">
    <property type="term" value="F:oxidoreductase activity"/>
    <property type="evidence" value="ECO:0007669"/>
    <property type="project" value="TreeGrafter"/>
</dbReference>
<dbReference type="Gene3D" id="3.40.50.720">
    <property type="entry name" value="NAD(P)-binding Rossmann-like Domain"/>
    <property type="match status" value="1"/>
</dbReference>
<evidence type="ECO:0000313" key="3">
    <source>
        <dbReference type="Proteomes" id="UP000521943"/>
    </source>
</evidence>
<dbReference type="PANTHER" id="PTHR43544">
    <property type="entry name" value="SHORT-CHAIN DEHYDROGENASE/REDUCTASE"/>
    <property type="match status" value="1"/>
</dbReference>
<gene>
    <name evidence="2" type="ORF">DFP72DRAFT_876224</name>
</gene>
<keyword evidence="3" id="KW-1185">Reference proteome</keyword>
<evidence type="ECO:0000256" key="1">
    <source>
        <dbReference type="ARBA" id="ARBA00006484"/>
    </source>
</evidence>
<comment type="similarity">
    <text evidence="1">Belongs to the short-chain dehydrogenases/reductases (SDR) family.</text>
</comment>
<protein>
    <submittedName>
        <fullName evidence="2">C factor cell-cell signaling protein</fullName>
    </submittedName>
</protein>
<dbReference type="OrthoDB" id="5296at2759"/>
<evidence type="ECO:0000313" key="2">
    <source>
        <dbReference type="EMBL" id="KAF6762557.1"/>
    </source>
</evidence>
<dbReference type="GO" id="GO:0005737">
    <property type="term" value="C:cytoplasm"/>
    <property type="evidence" value="ECO:0007669"/>
    <property type="project" value="TreeGrafter"/>
</dbReference>
<dbReference type="InterPro" id="IPR036291">
    <property type="entry name" value="NAD(P)-bd_dom_sf"/>
</dbReference>
<organism evidence="2 3">
    <name type="scientific">Ephemerocybe angulata</name>
    <dbReference type="NCBI Taxonomy" id="980116"/>
    <lineage>
        <taxon>Eukaryota</taxon>
        <taxon>Fungi</taxon>
        <taxon>Dikarya</taxon>
        <taxon>Basidiomycota</taxon>
        <taxon>Agaricomycotina</taxon>
        <taxon>Agaricomycetes</taxon>
        <taxon>Agaricomycetidae</taxon>
        <taxon>Agaricales</taxon>
        <taxon>Agaricineae</taxon>
        <taxon>Psathyrellaceae</taxon>
        <taxon>Ephemerocybe</taxon>
    </lineage>
</organism>
<dbReference type="EMBL" id="JACGCI010000007">
    <property type="protein sequence ID" value="KAF6762557.1"/>
    <property type="molecule type" value="Genomic_DNA"/>
</dbReference>
<dbReference type="SUPFAM" id="SSF51735">
    <property type="entry name" value="NAD(P)-binding Rossmann-fold domains"/>
    <property type="match status" value="1"/>
</dbReference>
<reference evidence="2 3" key="1">
    <citation type="submission" date="2020-07" db="EMBL/GenBank/DDBJ databases">
        <title>Comparative genomics of pyrophilous fungi reveals a link between fire events and developmental genes.</title>
        <authorList>
            <consortium name="DOE Joint Genome Institute"/>
            <person name="Steindorff A.S."/>
            <person name="Carver A."/>
            <person name="Calhoun S."/>
            <person name="Stillman K."/>
            <person name="Liu H."/>
            <person name="Lipzen A."/>
            <person name="Pangilinan J."/>
            <person name="Labutti K."/>
            <person name="Bruns T.D."/>
            <person name="Grigoriev I.V."/>
        </authorList>
    </citation>
    <scope>NUCLEOTIDE SEQUENCE [LARGE SCALE GENOMIC DNA]</scope>
    <source>
        <strain evidence="2 3">CBS 144469</strain>
    </source>
</reference>
<dbReference type="AlphaFoldDB" id="A0A8H6MFQ6"/>